<dbReference type="EMBL" id="JAFHKK010000001">
    <property type="protein sequence ID" value="MBN2963311.1"/>
    <property type="molecule type" value="Genomic_DNA"/>
</dbReference>
<evidence type="ECO:0000313" key="2">
    <source>
        <dbReference type="Proteomes" id="UP000703590"/>
    </source>
</evidence>
<dbReference type="Proteomes" id="UP000703590">
    <property type="component" value="Unassembled WGS sequence"/>
</dbReference>
<dbReference type="RefSeq" id="WP_205457744.1">
    <property type="nucleotide sequence ID" value="NZ_JAFHKK010000001.1"/>
</dbReference>
<reference evidence="1 2" key="3">
    <citation type="submission" date="2021-02" db="EMBL/GenBank/DDBJ databases">
        <authorList>
            <person name="Merkel A.Y."/>
        </authorList>
    </citation>
    <scope>NUCLEOTIDE SEQUENCE [LARGE SCALE GENOMIC DNA]</scope>
    <source>
        <strain evidence="1 2">T05b</strain>
    </source>
</reference>
<sequence>MNEEIVETAKATQEIAKTAHKGLEVSEKVGGFFAKVLGEPIETAAGILGDKLKFMRWERQVRLIEQVEKINHERGINGKEIPVSPKLAIPIIENASLEEDDLLQDLWAKLMSSAQGKNSSSEVRSAFIDIIKQLEVIDVKILNAMFDGYVNAVGQDNIQKESPRRISFSKNNIMNVLKISEYDYEDSIDNLMRVRCVCSEVKVMSHMNIGGESATIDKGYDSLNLTSLGVKFVIACIK</sequence>
<comment type="caution">
    <text evidence="1">The sequence shown here is derived from an EMBL/GenBank/DDBJ whole genome shotgun (WGS) entry which is preliminary data.</text>
</comment>
<evidence type="ECO:0000313" key="1">
    <source>
        <dbReference type="EMBL" id="MBN2963311.1"/>
    </source>
</evidence>
<dbReference type="Pfam" id="PF14337">
    <property type="entry name" value="Abi_alpha"/>
    <property type="match status" value="1"/>
</dbReference>
<dbReference type="InterPro" id="IPR025506">
    <property type="entry name" value="Abi_alpha"/>
</dbReference>
<accession>A0ABS2WNP6</accession>
<keyword evidence="2" id="KW-1185">Reference proteome</keyword>
<gene>
    <name evidence="1" type="ORF">JWV37_00830</name>
</gene>
<reference evidence="2" key="1">
    <citation type="submission" date="2021-02" db="EMBL/GenBank/DDBJ databases">
        <title>Sulfurospirillum tamanensis sp. nov.</title>
        <authorList>
            <person name="Merkel A.Y."/>
        </authorList>
    </citation>
    <scope>NUCLEOTIDE SEQUENCE [LARGE SCALE GENOMIC DNA]</scope>
    <source>
        <strain evidence="2">T05b</strain>
    </source>
</reference>
<organism evidence="1 2">
    <name type="scientific">Sulfurospirillum tamanense</name>
    <dbReference type="NCBI Taxonomy" id="2813362"/>
    <lineage>
        <taxon>Bacteria</taxon>
        <taxon>Pseudomonadati</taxon>
        <taxon>Campylobacterota</taxon>
        <taxon>Epsilonproteobacteria</taxon>
        <taxon>Campylobacterales</taxon>
        <taxon>Sulfurospirillaceae</taxon>
        <taxon>Sulfurospirillum</taxon>
    </lineage>
</organism>
<name>A0ABS2WNP6_9BACT</name>
<reference evidence="1 2" key="2">
    <citation type="submission" date="2021-02" db="EMBL/GenBank/DDBJ databases">
        <title>Sulfurospirillum tamanensis sp. nov.</title>
        <authorList>
            <person name="Frolova A."/>
            <person name="Merkel A."/>
            <person name="Slobodkin A."/>
        </authorList>
    </citation>
    <scope>NUCLEOTIDE SEQUENCE [LARGE SCALE GENOMIC DNA]</scope>
    <source>
        <strain evidence="1 2">T05b</strain>
    </source>
</reference>
<protein>
    <submittedName>
        <fullName evidence="1">DUF4393 domain-containing protein</fullName>
    </submittedName>
</protein>
<proteinExistence type="predicted"/>